<evidence type="ECO:0000256" key="1">
    <source>
        <dbReference type="ARBA" id="ARBA00023015"/>
    </source>
</evidence>
<dbReference type="EMBL" id="CAJZAG010000002">
    <property type="protein sequence ID" value="CAG9166516.1"/>
    <property type="molecule type" value="Genomic_DNA"/>
</dbReference>
<dbReference type="InterPro" id="IPR014757">
    <property type="entry name" value="Tscrpt_reg_IclR_C"/>
</dbReference>
<accession>A0ABM8WGN0</accession>
<dbReference type="RefSeq" id="WP_223982866.1">
    <property type="nucleotide sequence ID" value="NZ_CAJZAG010000002.1"/>
</dbReference>
<evidence type="ECO:0000259" key="4">
    <source>
        <dbReference type="PROSITE" id="PS51077"/>
    </source>
</evidence>
<dbReference type="InterPro" id="IPR036388">
    <property type="entry name" value="WH-like_DNA-bd_sf"/>
</dbReference>
<dbReference type="PROSITE" id="PS51078">
    <property type="entry name" value="ICLR_ED"/>
    <property type="match status" value="1"/>
</dbReference>
<dbReference type="SUPFAM" id="SSF46785">
    <property type="entry name" value="Winged helix' DNA-binding domain"/>
    <property type="match status" value="1"/>
</dbReference>
<evidence type="ECO:0000313" key="7">
    <source>
        <dbReference type="Proteomes" id="UP000706525"/>
    </source>
</evidence>
<dbReference type="PANTHER" id="PTHR30136:SF34">
    <property type="entry name" value="TRANSCRIPTIONAL REGULATOR"/>
    <property type="match status" value="1"/>
</dbReference>
<keyword evidence="7" id="KW-1185">Reference proteome</keyword>
<dbReference type="Gene3D" id="3.30.450.40">
    <property type="match status" value="1"/>
</dbReference>
<dbReference type="SUPFAM" id="SSF55781">
    <property type="entry name" value="GAF domain-like"/>
    <property type="match status" value="1"/>
</dbReference>
<name>A0ABM8WGN0_9BURK</name>
<protein>
    <submittedName>
        <fullName evidence="6">Pca regulon regulatory protein</fullName>
    </submittedName>
</protein>
<evidence type="ECO:0000259" key="5">
    <source>
        <dbReference type="PROSITE" id="PS51078"/>
    </source>
</evidence>
<keyword evidence="2" id="KW-0238">DNA-binding</keyword>
<keyword evidence="1" id="KW-0805">Transcription regulation</keyword>
<organism evidence="6 7">
    <name type="scientific">Cupriavidus pampae</name>
    <dbReference type="NCBI Taxonomy" id="659251"/>
    <lineage>
        <taxon>Bacteria</taxon>
        <taxon>Pseudomonadati</taxon>
        <taxon>Pseudomonadota</taxon>
        <taxon>Betaproteobacteria</taxon>
        <taxon>Burkholderiales</taxon>
        <taxon>Burkholderiaceae</taxon>
        <taxon>Cupriavidus</taxon>
    </lineage>
</organism>
<dbReference type="PROSITE" id="PS51077">
    <property type="entry name" value="HTH_ICLR"/>
    <property type="match status" value="1"/>
</dbReference>
<dbReference type="InterPro" id="IPR050707">
    <property type="entry name" value="HTH_MetabolicPath_Reg"/>
</dbReference>
<dbReference type="InterPro" id="IPR036390">
    <property type="entry name" value="WH_DNA-bd_sf"/>
</dbReference>
<reference evidence="6 7" key="1">
    <citation type="submission" date="2021-08" db="EMBL/GenBank/DDBJ databases">
        <authorList>
            <person name="Peeters C."/>
        </authorList>
    </citation>
    <scope>NUCLEOTIDE SEQUENCE [LARGE SCALE GENOMIC DNA]</scope>
    <source>
        <strain evidence="6 7">LMG 32289</strain>
    </source>
</reference>
<keyword evidence="3" id="KW-0804">Transcription</keyword>
<dbReference type="Pfam" id="PF09339">
    <property type="entry name" value="HTH_IclR"/>
    <property type="match status" value="1"/>
</dbReference>
<dbReference type="PANTHER" id="PTHR30136">
    <property type="entry name" value="HELIX-TURN-HELIX TRANSCRIPTIONAL REGULATOR, ICLR FAMILY"/>
    <property type="match status" value="1"/>
</dbReference>
<sequence length="270" mass="29329">MPKSQSEAPSDSDAPANSLFNQSLEKGLAVLAAFSASRRTMTIAEIAEVAGINKSSAQRMVFTLEQLGYLRKHPQTRRYQLTLQVMKVGYNYLAADPLIDVANPFLSELTKVTAETTCLTEPDGDEMVYLARFVSAHFVPVHMPIGSRIPMYCTASGRAYLSALPEGEARALVEQSARVAHTSFTLTSVDDVMAELQKARLRGYAMNSEELFLGDMTIASPILGGKGRPIGAIHVVAPTARWNVEDTERRLGPPLLQSARAISSSVRTLG</sequence>
<proteinExistence type="predicted"/>
<feature type="domain" description="HTH iclR-type" evidence="4">
    <location>
        <begin position="21"/>
        <end position="83"/>
    </location>
</feature>
<feature type="domain" description="IclR-ED" evidence="5">
    <location>
        <begin position="84"/>
        <end position="268"/>
    </location>
</feature>
<dbReference type="InterPro" id="IPR005471">
    <property type="entry name" value="Tscrpt_reg_IclR_N"/>
</dbReference>
<comment type="caution">
    <text evidence="6">The sequence shown here is derived from an EMBL/GenBank/DDBJ whole genome shotgun (WGS) entry which is preliminary data.</text>
</comment>
<evidence type="ECO:0000256" key="2">
    <source>
        <dbReference type="ARBA" id="ARBA00023125"/>
    </source>
</evidence>
<dbReference type="InterPro" id="IPR029016">
    <property type="entry name" value="GAF-like_dom_sf"/>
</dbReference>
<dbReference type="Pfam" id="PF01614">
    <property type="entry name" value="IclR_C"/>
    <property type="match status" value="1"/>
</dbReference>
<evidence type="ECO:0000313" key="6">
    <source>
        <dbReference type="EMBL" id="CAG9166516.1"/>
    </source>
</evidence>
<dbReference type="Proteomes" id="UP000706525">
    <property type="component" value="Unassembled WGS sequence"/>
</dbReference>
<dbReference type="SMART" id="SM00346">
    <property type="entry name" value="HTH_ICLR"/>
    <property type="match status" value="1"/>
</dbReference>
<evidence type="ECO:0000256" key="3">
    <source>
        <dbReference type="ARBA" id="ARBA00023163"/>
    </source>
</evidence>
<dbReference type="Gene3D" id="1.10.10.10">
    <property type="entry name" value="Winged helix-like DNA-binding domain superfamily/Winged helix DNA-binding domain"/>
    <property type="match status" value="1"/>
</dbReference>
<gene>
    <name evidence="6" type="primary">pcaR_3</name>
    <name evidence="6" type="ORF">LMG32289_01047</name>
</gene>